<dbReference type="EMBL" id="MZGX01000019">
    <property type="protein sequence ID" value="OPX43234.1"/>
    <property type="molecule type" value="Genomic_DNA"/>
</dbReference>
<organism evidence="6 7">
    <name type="scientific">Ruminiclostridium hungatei</name>
    <name type="common">Clostridium hungatei</name>
    <dbReference type="NCBI Taxonomy" id="48256"/>
    <lineage>
        <taxon>Bacteria</taxon>
        <taxon>Bacillati</taxon>
        <taxon>Bacillota</taxon>
        <taxon>Clostridia</taxon>
        <taxon>Eubacteriales</taxon>
        <taxon>Oscillospiraceae</taxon>
        <taxon>Ruminiclostridium</taxon>
    </lineage>
</organism>
<keyword evidence="7" id="KW-1185">Reference proteome</keyword>
<dbReference type="SUPFAM" id="SSF51419">
    <property type="entry name" value="PLP-binding barrel"/>
    <property type="match status" value="1"/>
</dbReference>
<protein>
    <recommendedName>
        <fullName evidence="2">Pyridoxal phosphate homeostasis protein</fullName>
        <shortName evidence="2">PLP homeostasis protein</shortName>
    </recommendedName>
</protein>
<dbReference type="PANTHER" id="PTHR10146:SF14">
    <property type="entry name" value="PYRIDOXAL PHOSPHATE HOMEOSTASIS PROTEIN"/>
    <property type="match status" value="1"/>
</dbReference>
<dbReference type="Proteomes" id="UP000191554">
    <property type="component" value="Unassembled WGS sequence"/>
</dbReference>
<dbReference type="InterPro" id="IPR011078">
    <property type="entry name" value="PyrdxlP_homeostasis"/>
</dbReference>
<dbReference type="OrthoDB" id="9804072at2"/>
<evidence type="ECO:0000256" key="3">
    <source>
        <dbReference type="PIRSR" id="PIRSR004848-1"/>
    </source>
</evidence>
<evidence type="ECO:0000313" key="7">
    <source>
        <dbReference type="Proteomes" id="UP000191554"/>
    </source>
</evidence>
<dbReference type="Pfam" id="PF01168">
    <property type="entry name" value="Ala_racemase_N"/>
    <property type="match status" value="1"/>
</dbReference>
<gene>
    <name evidence="6" type="ORF">CLHUN_27820</name>
</gene>
<dbReference type="HAMAP" id="MF_02087">
    <property type="entry name" value="PLP_homeostasis"/>
    <property type="match status" value="1"/>
</dbReference>
<comment type="function">
    <text evidence="2">Pyridoxal 5'-phosphate (PLP)-binding protein, which is involved in PLP homeostasis.</text>
</comment>
<dbReference type="PIRSF" id="PIRSF004848">
    <property type="entry name" value="YBL036c_PLPDEIII"/>
    <property type="match status" value="1"/>
</dbReference>
<accession>A0A1V4SHG1</accession>
<comment type="caution">
    <text evidence="6">The sequence shown here is derived from an EMBL/GenBank/DDBJ whole genome shotgun (WGS) entry which is preliminary data.</text>
</comment>
<dbReference type="AlphaFoldDB" id="A0A1V4SHG1"/>
<evidence type="ECO:0000313" key="6">
    <source>
        <dbReference type="EMBL" id="OPX43234.1"/>
    </source>
</evidence>
<feature type="modified residue" description="N6-(pyridoxal phosphate)lysine" evidence="2 3">
    <location>
        <position position="38"/>
    </location>
</feature>
<evidence type="ECO:0000256" key="1">
    <source>
        <dbReference type="ARBA" id="ARBA00022898"/>
    </source>
</evidence>
<feature type="domain" description="Alanine racemase N-terminal" evidence="5">
    <location>
        <begin position="9"/>
        <end position="230"/>
    </location>
</feature>
<dbReference type="CDD" id="cd00635">
    <property type="entry name" value="PLPDE_III_YBL036c_like"/>
    <property type="match status" value="1"/>
</dbReference>
<dbReference type="InterPro" id="IPR029066">
    <property type="entry name" value="PLP-binding_barrel"/>
</dbReference>
<dbReference type="GO" id="GO:0030170">
    <property type="term" value="F:pyridoxal phosphate binding"/>
    <property type="evidence" value="ECO:0007669"/>
    <property type="project" value="UniProtKB-UniRule"/>
</dbReference>
<dbReference type="RefSeq" id="WP_080065236.1">
    <property type="nucleotide sequence ID" value="NZ_MZGX01000019.1"/>
</dbReference>
<proteinExistence type="inferred from homology"/>
<dbReference type="FunFam" id="3.20.20.10:FF:000018">
    <property type="entry name" value="Pyridoxal phosphate homeostasis protein"/>
    <property type="match status" value="1"/>
</dbReference>
<comment type="similarity">
    <text evidence="2 4">Belongs to the pyridoxal phosphate-binding protein YggS/PROSC family.</text>
</comment>
<dbReference type="NCBIfam" id="TIGR00044">
    <property type="entry name" value="YggS family pyridoxal phosphate-dependent enzyme"/>
    <property type="match status" value="1"/>
</dbReference>
<dbReference type="PANTHER" id="PTHR10146">
    <property type="entry name" value="PROLINE SYNTHETASE CO-TRANSCRIBED BACTERIAL HOMOLOG PROTEIN"/>
    <property type="match status" value="1"/>
</dbReference>
<keyword evidence="1 2" id="KW-0663">Pyridoxal phosphate</keyword>
<evidence type="ECO:0000256" key="2">
    <source>
        <dbReference type="HAMAP-Rule" id="MF_02087"/>
    </source>
</evidence>
<name>A0A1V4SHG1_RUMHU</name>
<dbReference type="Gene3D" id="3.20.20.10">
    <property type="entry name" value="Alanine racemase"/>
    <property type="match status" value="1"/>
</dbReference>
<evidence type="ECO:0000256" key="4">
    <source>
        <dbReference type="RuleBase" id="RU004514"/>
    </source>
</evidence>
<dbReference type="InterPro" id="IPR001608">
    <property type="entry name" value="Ala_racemase_N"/>
</dbReference>
<evidence type="ECO:0000259" key="5">
    <source>
        <dbReference type="Pfam" id="PF01168"/>
    </source>
</evidence>
<sequence length="235" mass="27181">MTDSEIKNNLDNIYDRIRTAAEKSGRRLEDINVVAVTKTVQTDRIQSVYEYGLRDMGENRVQELLEKYERLPADVRWHLIGHLQTNKVKYIIDKVEMIHSVDSLELAKEINSRAGKHNRKIDVLLQVNVSGEETKFGISPEEVYEYVNEIAKMDNISLRGLMTIAPYTQDPQDIRPVFRNLYNIYIDIKRKRIDNVSMDYLSMGMSNDFEVAVEEGANMVRVGTGIFGKRDYAQK</sequence>
<comment type="cofactor">
    <cofactor evidence="3">
        <name>pyridoxal 5'-phosphate</name>
        <dbReference type="ChEBI" id="CHEBI:597326"/>
    </cofactor>
</comment>
<dbReference type="STRING" id="48256.CLHUN_27820"/>
<reference evidence="6 7" key="1">
    <citation type="submission" date="2017-03" db="EMBL/GenBank/DDBJ databases">
        <title>Genome sequence of Clostridium hungatei DSM 14427.</title>
        <authorList>
            <person name="Poehlein A."/>
            <person name="Daniel R."/>
        </authorList>
    </citation>
    <scope>NUCLEOTIDE SEQUENCE [LARGE SCALE GENOMIC DNA]</scope>
    <source>
        <strain evidence="6 7">DSM 14427</strain>
    </source>
</reference>